<evidence type="ECO:0000313" key="2">
    <source>
        <dbReference type="Proteomes" id="UP000799778"/>
    </source>
</evidence>
<organism evidence="1 2">
    <name type="scientific">Aaosphaeria arxii CBS 175.79</name>
    <dbReference type="NCBI Taxonomy" id="1450172"/>
    <lineage>
        <taxon>Eukaryota</taxon>
        <taxon>Fungi</taxon>
        <taxon>Dikarya</taxon>
        <taxon>Ascomycota</taxon>
        <taxon>Pezizomycotina</taxon>
        <taxon>Dothideomycetes</taxon>
        <taxon>Pleosporomycetidae</taxon>
        <taxon>Pleosporales</taxon>
        <taxon>Pleosporales incertae sedis</taxon>
        <taxon>Aaosphaeria</taxon>
    </lineage>
</organism>
<keyword evidence="2" id="KW-1185">Reference proteome</keyword>
<dbReference type="EMBL" id="ML978066">
    <property type="protein sequence ID" value="KAF2020554.1"/>
    <property type="molecule type" value="Genomic_DNA"/>
</dbReference>
<name>A0A6A5Y7M6_9PLEO</name>
<dbReference type="OrthoDB" id="5428890at2759"/>
<evidence type="ECO:0000313" key="1">
    <source>
        <dbReference type="EMBL" id="KAF2020554.1"/>
    </source>
</evidence>
<gene>
    <name evidence="1" type="ORF">BU24DRAFT_469315</name>
</gene>
<protein>
    <submittedName>
        <fullName evidence="1">Uncharacterized protein</fullName>
    </submittedName>
</protein>
<dbReference type="Proteomes" id="UP000799778">
    <property type="component" value="Unassembled WGS sequence"/>
</dbReference>
<dbReference type="GeneID" id="54289999"/>
<reference evidence="1" key="1">
    <citation type="journal article" date="2020" name="Stud. Mycol.">
        <title>101 Dothideomycetes genomes: a test case for predicting lifestyles and emergence of pathogens.</title>
        <authorList>
            <person name="Haridas S."/>
            <person name="Albert R."/>
            <person name="Binder M."/>
            <person name="Bloem J."/>
            <person name="Labutti K."/>
            <person name="Salamov A."/>
            <person name="Andreopoulos B."/>
            <person name="Baker S."/>
            <person name="Barry K."/>
            <person name="Bills G."/>
            <person name="Bluhm B."/>
            <person name="Cannon C."/>
            <person name="Castanera R."/>
            <person name="Culley D."/>
            <person name="Daum C."/>
            <person name="Ezra D."/>
            <person name="Gonzalez J."/>
            <person name="Henrissat B."/>
            <person name="Kuo A."/>
            <person name="Liang C."/>
            <person name="Lipzen A."/>
            <person name="Lutzoni F."/>
            <person name="Magnuson J."/>
            <person name="Mondo S."/>
            <person name="Nolan M."/>
            <person name="Ohm R."/>
            <person name="Pangilinan J."/>
            <person name="Park H.-J."/>
            <person name="Ramirez L."/>
            <person name="Alfaro M."/>
            <person name="Sun H."/>
            <person name="Tritt A."/>
            <person name="Yoshinaga Y."/>
            <person name="Zwiers L.-H."/>
            <person name="Turgeon B."/>
            <person name="Goodwin S."/>
            <person name="Spatafora J."/>
            <person name="Crous P."/>
            <person name="Grigoriev I."/>
        </authorList>
    </citation>
    <scope>NUCLEOTIDE SEQUENCE</scope>
    <source>
        <strain evidence="1">CBS 175.79</strain>
    </source>
</reference>
<sequence>MAGKFLRELITDLSQAATDGAQSHTYLAQLAVSHVVKNEDASLDEIAQHIVGNLPSREQLSSLMLSLIGWTPMLYKPSIKIYHENTNSLNIESHGFECFFFFLQTGLLASPSIGRPFTGILHGFGITLPGQDIFDVPSAAIRRGTLDVTYLNATLFDAVGIEIVWTACLTAHLSFDETKRRLYLFELPAFCVLHKGDKSTLTNKLWQRLCADESPTNDEDLSSAVEEMTLSYNILFARTRRSRRQFRLNEKRRCKITTGVTDSFLERLCTQKQCKLLPENGRLRSSYSTTEDF</sequence>
<proteinExistence type="predicted"/>
<accession>A0A6A5Y7M6</accession>
<dbReference type="RefSeq" id="XP_033388893.1">
    <property type="nucleotide sequence ID" value="XM_033532602.1"/>
</dbReference>
<dbReference type="AlphaFoldDB" id="A0A6A5Y7M6"/>